<keyword evidence="5" id="KW-0238">DNA-binding</keyword>
<dbReference type="PRINTS" id="PR00622">
    <property type="entry name" value="HISTONEH3"/>
</dbReference>
<dbReference type="EMBL" id="CP003680">
    <property type="protein sequence ID" value="AFP65317.1"/>
    <property type="molecule type" value="Genomic_DNA"/>
</dbReference>
<dbReference type="GO" id="GO:0046982">
    <property type="term" value="F:protein heterodimerization activity"/>
    <property type="evidence" value="ECO:0007669"/>
    <property type="project" value="InterPro"/>
</dbReference>
<dbReference type="InterPro" id="IPR009072">
    <property type="entry name" value="Histone-fold"/>
</dbReference>
<feature type="domain" description="Core Histone H2A/H2B/H3" evidence="8">
    <location>
        <begin position="40"/>
        <end position="126"/>
    </location>
</feature>
<dbReference type="AlphaFoldDB" id="J7G1E4"/>
<dbReference type="CDD" id="cd22911">
    <property type="entry name" value="HFD_H3"/>
    <property type="match status" value="1"/>
</dbReference>
<dbReference type="SUPFAM" id="SSF47113">
    <property type="entry name" value="Histone-fold"/>
    <property type="match status" value="1"/>
</dbReference>
<name>J7G1E4_9CRYP</name>
<keyword evidence="4" id="KW-0158">Chromosome</keyword>
<reference evidence="9 10" key="1">
    <citation type="journal article" date="2012" name="Genome Biol. Evol.">
        <title>Nucleomorph genome sequence of the cryptophyte alga Chroomonas mesostigmatica CCMP1168 reveals lineage-specific gene loss and genome complexity.</title>
        <authorList>
            <person name="Moore C.E."/>
            <person name="Curtis B."/>
            <person name="Mills T."/>
            <person name="Tanifuji G."/>
            <person name="Archibald J.M."/>
        </authorList>
    </citation>
    <scope>NUCLEOTIDE SEQUENCE [LARGE SCALE GENOMIC DNA]</scope>
    <source>
        <strain evidence="9 10">CCMP1168</strain>
    </source>
</reference>
<evidence type="ECO:0000256" key="4">
    <source>
        <dbReference type="ARBA" id="ARBA00022454"/>
    </source>
</evidence>
<dbReference type="InterPro" id="IPR000164">
    <property type="entry name" value="Histone_H3/CENP-A"/>
</dbReference>
<evidence type="ECO:0000256" key="7">
    <source>
        <dbReference type="ARBA" id="ARBA00023269"/>
    </source>
</evidence>
<evidence type="ECO:0000256" key="5">
    <source>
        <dbReference type="ARBA" id="ARBA00023125"/>
    </source>
</evidence>
<sequence length="133" mass="15582">MLKNIEEKSNNAKTTSASYNSFKKNLNYIKIKKKFRFRPGIKALREIRKFQRSTDLLIHRLPFARLVKEITLNFQYSLQWQSVALEAIQYASEDYIVGLMEDANLSALHAKRVTVMPKDITLARRIRGDKNYT</sequence>
<gene>
    <name evidence="9" type="primary">cenp-A</name>
    <name evidence="9" type="ORF">CMESO_123</name>
</gene>
<evidence type="ECO:0000256" key="2">
    <source>
        <dbReference type="ARBA" id="ARBA00004286"/>
    </source>
</evidence>
<dbReference type="FunFam" id="1.10.20.10:FF:000085">
    <property type="entry name" value="Histone H3.2"/>
    <property type="match status" value="1"/>
</dbReference>
<dbReference type="InterPro" id="IPR007125">
    <property type="entry name" value="H2A/H2B/H3"/>
</dbReference>
<evidence type="ECO:0000313" key="9">
    <source>
        <dbReference type="EMBL" id="AFP65317.1"/>
    </source>
</evidence>
<evidence type="ECO:0000313" key="10">
    <source>
        <dbReference type="Proteomes" id="UP000243348"/>
    </source>
</evidence>
<comment type="similarity">
    <text evidence="3">Belongs to the histone H3 family.</text>
</comment>
<keyword evidence="7" id="KW-0544">Nucleosome core</keyword>
<dbReference type="GO" id="GO:0005634">
    <property type="term" value="C:nucleus"/>
    <property type="evidence" value="ECO:0007669"/>
    <property type="project" value="UniProtKB-SubCell"/>
</dbReference>
<keyword evidence="6" id="KW-0539">Nucleus</keyword>
<accession>J7G1E4</accession>
<dbReference type="Pfam" id="PF00125">
    <property type="entry name" value="Histone"/>
    <property type="match status" value="1"/>
</dbReference>
<dbReference type="PROSITE" id="PS00959">
    <property type="entry name" value="HISTONE_H3_2"/>
    <property type="match status" value="1"/>
</dbReference>
<dbReference type="SMART" id="SM00428">
    <property type="entry name" value="H3"/>
    <property type="match status" value="1"/>
</dbReference>
<dbReference type="Proteomes" id="UP000243348">
    <property type="component" value="Nucleomorph 1"/>
</dbReference>
<comment type="subcellular location">
    <subcellularLocation>
        <location evidence="2">Chromosome</location>
    </subcellularLocation>
    <subcellularLocation>
        <location evidence="1">Nucleus</location>
    </subcellularLocation>
</comment>
<dbReference type="GO" id="GO:0000786">
    <property type="term" value="C:nucleosome"/>
    <property type="evidence" value="ECO:0007669"/>
    <property type="project" value="UniProtKB-KW"/>
</dbReference>
<evidence type="ECO:0000259" key="8">
    <source>
        <dbReference type="Pfam" id="PF00125"/>
    </source>
</evidence>
<protein>
    <submittedName>
        <fullName evidence="9">Centromeric histone-3 like protein</fullName>
    </submittedName>
</protein>
<evidence type="ECO:0000256" key="6">
    <source>
        <dbReference type="ARBA" id="ARBA00023242"/>
    </source>
</evidence>
<evidence type="ECO:0000256" key="1">
    <source>
        <dbReference type="ARBA" id="ARBA00004123"/>
    </source>
</evidence>
<dbReference type="Gene3D" id="1.10.20.10">
    <property type="entry name" value="Histone, subunit A"/>
    <property type="match status" value="1"/>
</dbReference>
<dbReference type="PANTHER" id="PTHR11426">
    <property type="entry name" value="HISTONE H3"/>
    <property type="match status" value="1"/>
</dbReference>
<evidence type="ECO:0000256" key="3">
    <source>
        <dbReference type="ARBA" id="ARBA00010343"/>
    </source>
</evidence>
<geneLocation type="nucleomorph" evidence="9"/>
<dbReference type="GO" id="GO:0003677">
    <property type="term" value="F:DNA binding"/>
    <property type="evidence" value="ECO:0007669"/>
    <property type="project" value="UniProtKB-KW"/>
</dbReference>
<dbReference type="GO" id="GO:0030527">
    <property type="term" value="F:structural constituent of chromatin"/>
    <property type="evidence" value="ECO:0007669"/>
    <property type="project" value="InterPro"/>
</dbReference>
<keyword evidence="9" id="KW-0542">Nucleomorph</keyword>
<organism evidence="9 10">
    <name type="scientific">Chroomonas mesostigmatica CCMP1168</name>
    <dbReference type="NCBI Taxonomy" id="1195612"/>
    <lineage>
        <taxon>Eukaryota</taxon>
        <taxon>Cryptophyceae</taxon>
        <taxon>Pyrenomonadales</taxon>
        <taxon>Chroomonadaceae</taxon>
        <taxon>Chroomonas</taxon>
    </lineage>
</organism>
<proteinExistence type="inferred from homology"/>